<dbReference type="InterPro" id="IPR036291">
    <property type="entry name" value="NAD(P)-bd_dom_sf"/>
</dbReference>
<feature type="domain" description="Prephenate/arogenate dehydrogenase" evidence="3">
    <location>
        <begin position="17"/>
        <end position="302"/>
    </location>
</feature>
<comment type="similarity">
    <text evidence="1">Belongs to the prephenate/arogenate dehydrogenase family.</text>
</comment>
<dbReference type="GO" id="GO:0004665">
    <property type="term" value="F:prephenate dehydrogenase (NADP+) activity"/>
    <property type="evidence" value="ECO:0007669"/>
    <property type="project" value="InterPro"/>
</dbReference>
<dbReference type="Gene3D" id="3.40.50.720">
    <property type="entry name" value="NAD(P)-binding Rossmann-like Domain"/>
    <property type="match status" value="1"/>
</dbReference>
<evidence type="ECO:0000256" key="2">
    <source>
        <dbReference type="ARBA" id="ARBA00023002"/>
    </source>
</evidence>
<dbReference type="GO" id="GO:0008977">
    <property type="term" value="F:prephenate dehydrogenase (NAD+) activity"/>
    <property type="evidence" value="ECO:0007669"/>
    <property type="project" value="InterPro"/>
</dbReference>
<organism evidence="4 5">
    <name type="scientific">Bifidobacterium aerophilum</name>
    <dbReference type="NCBI Taxonomy" id="1798155"/>
    <lineage>
        <taxon>Bacteria</taxon>
        <taxon>Bacillati</taxon>
        <taxon>Actinomycetota</taxon>
        <taxon>Actinomycetes</taxon>
        <taxon>Bifidobacteriales</taxon>
        <taxon>Bifidobacteriaceae</taxon>
        <taxon>Bifidobacterium</taxon>
    </lineage>
</organism>
<dbReference type="PROSITE" id="PS51176">
    <property type="entry name" value="PDH_ADH"/>
    <property type="match status" value="1"/>
</dbReference>
<gene>
    <name evidence="4" type="ORF">GFD25_01460</name>
</gene>
<dbReference type="GO" id="GO:0070403">
    <property type="term" value="F:NAD+ binding"/>
    <property type="evidence" value="ECO:0007669"/>
    <property type="project" value="InterPro"/>
</dbReference>
<dbReference type="InterPro" id="IPR046825">
    <property type="entry name" value="PDH_C"/>
</dbReference>
<dbReference type="Gene3D" id="1.10.3660.10">
    <property type="entry name" value="6-phosphogluconate dehydrogenase C-terminal like domain"/>
    <property type="match status" value="1"/>
</dbReference>
<evidence type="ECO:0000256" key="1">
    <source>
        <dbReference type="ARBA" id="ARBA00007964"/>
    </source>
</evidence>
<keyword evidence="5" id="KW-1185">Reference proteome</keyword>
<dbReference type="InterPro" id="IPR046826">
    <property type="entry name" value="PDH_N"/>
</dbReference>
<comment type="caution">
    <text evidence="4">The sequence shown here is derived from an EMBL/GenBank/DDBJ whole genome shotgun (WGS) entry which is preliminary data.</text>
</comment>
<sequence>MRDDVAKPIPVTDTYDMTVGIVGLGLIGGSLARRLVRRGTSVIAWNHRDHPYSQAEADGIRCVPTLTELAEAKPSVIVLCNPLKAMPAILTELKPILDPAATTLTDVGSVKGMVRDQVEAAGLGECYVGAHPMAGNELSGWQAADPALYDDALWAITVRDDTDYARFHTVLRLIVDGVGNRVIVLNDIVHDQAAALISHMPHVVATALINQLTDDPNRNIAAALAAGSWRDMTRVALTDPDRTRAMVDEDAVNVESLLRSMAARLTAVADALHNGDGDEMARFFADGQPFRDYKMAQRAGIVRYEERDVTFDPSRWQADLLASARRGEHIIGFAGDHAVRVQVRSAV</sequence>
<dbReference type="AlphaFoldDB" id="A0A6N9Z3D2"/>
<dbReference type="Pfam" id="PF02153">
    <property type="entry name" value="PDH_N"/>
    <property type="match status" value="1"/>
</dbReference>
<proteinExistence type="inferred from homology"/>
<evidence type="ECO:0000313" key="5">
    <source>
        <dbReference type="Proteomes" id="UP000469194"/>
    </source>
</evidence>
<dbReference type="InterPro" id="IPR008927">
    <property type="entry name" value="6-PGluconate_DH-like_C_sf"/>
</dbReference>
<dbReference type="InterPro" id="IPR003099">
    <property type="entry name" value="Prephen_DH"/>
</dbReference>
<dbReference type="Proteomes" id="UP000469194">
    <property type="component" value="Unassembled WGS sequence"/>
</dbReference>
<protein>
    <submittedName>
        <fullName evidence="4">Prephenate dehydrogenase/arogenate dehydrogenase family protein</fullName>
    </submittedName>
</protein>
<dbReference type="Pfam" id="PF20463">
    <property type="entry name" value="PDH_C"/>
    <property type="match status" value="1"/>
</dbReference>
<dbReference type="InterPro" id="IPR050812">
    <property type="entry name" value="Preph/Arog_dehydrog"/>
</dbReference>
<evidence type="ECO:0000313" key="4">
    <source>
        <dbReference type="EMBL" id="NEG88693.1"/>
    </source>
</evidence>
<dbReference type="GO" id="GO:0006571">
    <property type="term" value="P:tyrosine biosynthetic process"/>
    <property type="evidence" value="ECO:0007669"/>
    <property type="project" value="InterPro"/>
</dbReference>
<reference evidence="4 5" key="1">
    <citation type="submission" date="2019-10" db="EMBL/GenBank/DDBJ databases">
        <title>Bifidobacterium from non-human primates.</title>
        <authorList>
            <person name="Modesto M."/>
        </authorList>
    </citation>
    <scope>NUCLEOTIDE SEQUENCE [LARGE SCALE GENOMIC DNA]</scope>
    <source>
        <strain evidence="4 5">TRE17</strain>
    </source>
</reference>
<dbReference type="SUPFAM" id="SSF51735">
    <property type="entry name" value="NAD(P)-binding Rossmann-fold domains"/>
    <property type="match status" value="1"/>
</dbReference>
<accession>A0A6N9Z3D2</accession>
<dbReference type="PANTHER" id="PTHR21363">
    <property type="entry name" value="PREPHENATE DEHYDROGENASE"/>
    <property type="match status" value="1"/>
</dbReference>
<dbReference type="EMBL" id="WHZW01000002">
    <property type="protein sequence ID" value="NEG88693.1"/>
    <property type="molecule type" value="Genomic_DNA"/>
</dbReference>
<evidence type="ECO:0000259" key="3">
    <source>
        <dbReference type="PROSITE" id="PS51176"/>
    </source>
</evidence>
<name>A0A6N9Z3D2_9BIFI</name>
<keyword evidence="2" id="KW-0560">Oxidoreductase</keyword>
<dbReference type="SUPFAM" id="SSF48179">
    <property type="entry name" value="6-phosphogluconate dehydrogenase C-terminal domain-like"/>
    <property type="match status" value="1"/>
</dbReference>
<dbReference type="PANTHER" id="PTHR21363:SF0">
    <property type="entry name" value="PREPHENATE DEHYDROGENASE [NADP(+)]"/>
    <property type="match status" value="1"/>
</dbReference>